<name>C5A5P2_THEGJ</name>
<dbReference type="EMBL" id="CP001398">
    <property type="protein sequence ID" value="ACS33554.1"/>
    <property type="molecule type" value="Genomic_DNA"/>
</dbReference>
<evidence type="ECO:0000313" key="4">
    <source>
        <dbReference type="EMBL" id="ACS33554.1"/>
    </source>
</evidence>
<dbReference type="PANTHER" id="PTHR34704">
    <property type="entry name" value="ATPASE"/>
    <property type="match status" value="1"/>
</dbReference>
<dbReference type="GO" id="GO:0006355">
    <property type="term" value="P:regulation of DNA-templated transcription"/>
    <property type="evidence" value="ECO:0007669"/>
    <property type="project" value="InterPro"/>
</dbReference>
<dbReference type="KEGG" id="tga:TGAM_1052"/>
<dbReference type="GeneID" id="7986926"/>
<dbReference type="PaxDb" id="593117-TGAM_1052"/>
<reference evidence="4 5" key="1">
    <citation type="journal article" date="2007" name="Genome Biol.">
        <title>Genome analysis and genome-wide proteomics of Thermococcus gammatolerans, the most radioresistant organism known amongst the Archaea.</title>
        <authorList>
            <person name="Zivanovic Y."/>
            <person name="Armengaud J."/>
            <person name="Lagorce A."/>
            <person name="Leplat C."/>
            <person name="Guerin P."/>
            <person name="Dutertre M."/>
            <person name="Anthouard V."/>
            <person name="Forterre P."/>
            <person name="Wincker P."/>
            <person name="Confalonieri F."/>
        </authorList>
    </citation>
    <scope>NUCLEOTIDE SEQUENCE [LARGE SCALE GENOMIC DNA]</scope>
    <source>
        <strain evidence="5">DSM 15229 / JCM 11827 / EJ3</strain>
    </source>
</reference>
<dbReference type="PATRIC" id="fig|593117.10.peg.1049"/>
<dbReference type="Gene3D" id="3.40.50.300">
    <property type="entry name" value="P-loop containing nucleotide triphosphate hydrolases"/>
    <property type="match status" value="1"/>
</dbReference>
<dbReference type="InterPro" id="IPR027417">
    <property type="entry name" value="P-loop_NTPase"/>
</dbReference>
<dbReference type="GO" id="GO:0005524">
    <property type="term" value="F:ATP binding"/>
    <property type="evidence" value="ECO:0007669"/>
    <property type="project" value="InterPro"/>
</dbReference>
<dbReference type="AlphaFoldDB" id="C5A5P2"/>
<dbReference type="SUPFAM" id="SSF52540">
    <property type="entry name" value="P-loop containing nucleoside triphosphate hydrolases"/>
    <property type="match status" value="1"/>
</dbReference>
<gene>
    <name evidence="4" type="ordered locus">TGAM_1052</name>
</gene>
<proteinExistence type="predicted"/>
<dbReference type="InterPro" id="IPR005471">
    <property type="entry name" value="Tscrpt_reg_IclR_N"/>
</dbReference>
<keyword evidence="5" id="KW-1185">Reference proteome</keyword>
<evidence type="ECO:0000313" key="5">
    <source>
        <dbReference type="Proteomes" id="UP000001488"/>
    </source>
</evidence>
<dbReference type="STRING" id="593117.TGAM_1052"/>
<dbReference type="GO" id="GO:0003677">
    <property type="term" value="F:DNA binding"/>
    <property type="evidence" value="ECO:0007669"/>
    <property type="project" value="InterPro"/>
</dbReference>
<dbReference type="Proteomes" id="UP000001488">
    <property type="component" value="Chromosome"/>
</dbReference>
<dbReference type="InterPro" id="IPR036390">
    <property type="entry name" value="WH_DNA-bd_sf"/>
</dbReference>
<dbReference type="CDD" id="cd00090">
    <property type="entry name" value="HTH_ARSR"/>
    <property type="match status" value="1"/>
</dbReference>
<dbReference type="OrthoDB" id="132045at2157"/>
<organism evidence="4 5">
    <name type="scientific">Thermococcus gammatolerans (strain DSM 15229 / JCM 11827 / EJ3)</name>
    <dbReference type="NCBI Taxonomy" id="593117"/>
    <lineage>
        <taxon>Archaea</taxon>
        <taxon>Methanobacteriati</taxon>
        <taxon>Methanobacteriota</taxon>
        <taxon>Thermococci</taxon>
        <taxon>Thermococcales</taxon>
        <taxon>Thermococcaceae</taxon>
        <taxon>Thermococcus</taxon>
    </lineage>
</organism>
<accession>C5A5P2</accession>
<dbReference type="InterPro" id="IPR036388">
    <property type="entry name" value="WH-like_DNA-bd_sf"/>
</dbReference>
<dbReference type="eggNOG" id="arCOG03166">
    <property type="taxonomic scope" value="Archaea"/>
</dbReference>
<evidence type="ECO:0000259" key="2">
    <source>
        <dbReference type="Pfam" id="PF03008"/>
    </source>
</evidence>
<protein>
    <submittedName>
        <fullName evidence="4">Prokaryotic ATPase, AAA superfamily</fullName>
    </submittedName>
</protein>
<dbReference type="RefSeq" id="WP_015858668.1">
    <property type="nucleotide sequence ID" value="NC_012804.1"/>
</dbReference>
<feature type="domain" description="DUF234" evidence="2">
    <location>
        <begin position="314"/>
        <end position="411"/>
    </location>
</feature>
<dbReference type="Pfam" id="PF09339">
    <property type="entry name" value="HTH_IclR"/>
    <property type="match status" value="1"/>
</dbReference>
<dbReference type="InterPro" id="IPR004256">
    <property type="entry name" value="DUF234"/>
</dbReference>
<evidence type="ECO:0000259" key="3">
    <source>
        <dbReference type="Pfam" id="PF09339"/>
    </source>
</evidence>
<dbReference type="SUPFAM" id="SSF46785">
    <property type="entry name" value="Winged helix' DNA-binding domain"/>
    <property type="match status" value="1"/>
</dbReference>
<feature type="domain" description="ATPase" evidence="1">
    <location>
        <begin position="5"/>
        <end position="207"/>
    </location>
</feature>
<evidence type="ECO:0000259" key="1">
    <source>
        <dbReference type="Pfam" id="PF01637"/>
    </source>
</evidence>
<dbReference type="PANTHER" id="PTHR34704:SF1">
    <property type="entry name" value="ATPASE"/>
    <property type="match status" value="1"/>
</dbReference>
<dbReference type="Pfam" id="PF03008">
    <property type="entry name" value="DUF234"/>
    <property type="match status" value="1"/>
</dbReference>
<feature type="domain" description="HTH iclR-type" evidence="3">
    <location>
        <begin position="247"/>
        <end position="290"/>
    </location>
</feature>
<dbReference type="Gene3D" id="1.10.10.10">
    <property type="entry name" value="Winged helix-like DNA-binding domain superfamily/Winged helix DNA-binding domain"/>
    <property type="match status" value="1"/>
</dbReference>
<dbReference type="HOGENOM" id="CLU_041137_3_0_2"/>
<sequence>MSRRFIDREREIGLLEKRLESESAEFVVIYGRRRVGKTALITEFLRRHGGMYLLARETSELENLRRFSERIAAYFGDDVLLKNPFRNWDALFEYLHQKSREERLIVAIDEFPYLVLSNKSLPSILQEYWDTKFSEGKLYLLISGSSVSMMEGLLGYKSPLYGRRTGQLKVEPLDFFSAREFLPRFSMEDFVRAYSILGGTPAYLLEFDDGLSVEENLTENYFRQEGLLYGDVEFVLREELERPRLYFAVLEAIARGRTTLGEIMNETGLERGTVGKYLSVLMNLGIVRREVPVTESKKSRKGRYYIDDPYFSFWFRYVHPNADLIETGNGDMLTRLVMKDLDEHVGRIFEDVARQFLLKIKDKLPLKPTRVGRWWRKGEEIDLVAMDEVEKKALLIEVKWRHLSERDARKVFEELDRKSKLIGLDGWELHFGIIARRVESKEELRELGFVWDLEDMEVLK</sequence>
<dbReference type="InterPro" id="IPR011991">
    <property type="entry name" value="ArsR-like_HTH"/>
</dbReference>
<dbReference type="Pfam" id="PF01637">
    <property type="entry name" value="ATPase_2"/>
    <property type="match status" value="1"/>
</dbReference>
<dbReference type="InterPro" id="IPR011579">
    <property type="entry name" value="ATPase_dom"/>
</dbReference>